<protein>
    <submittedName>
        <fullName evidence="1">DUF2569 family protein</fullName>
    </submittedName>
</protein>
<dbReference type="Pfam" id="PF10754">
    <property type="entry name" value="DUF2569"/>
    <property type="match status" value="1"/>
</dbReference>
<proteinExistence type="predicted"/>
<accession>A0ABX6TB29</accession>
<dbReference type="InterPro" id="IPR019690">
    <property type="entry name" value="DUF2569"/>
</dbReference>
<keyword evidence="2" id="KW-1185">Reference proteome</keyword>
<dbReference type="Proteomes" id="UP000516105">
    <property type="component" value="Chromosome"/>
</dbReference>
<name>A0ABX6TB29_9SPHN</name>
<dbReference type="EMBL" id="CP060782">
    <property type="protein sequence ID" value="QNP46200.1"/>
    <property type="molecule type" value="Genomic_DNA"/>
</dbReference>
<gene>
    <name evidence="1" type="ORF">H9L14_02845</name>
</gene>
<sequence length="102" mass="11169">MMMTLDVVLLTSLYTIAFVAALRRVPLFPRLLVAIWLVDLAMQLMIAQAVTGAPGLPAQVGQALHALLDGNVKKVLISVGLWLPYLLLSRRVNVTYRSRVAA</sequence>
<organism evidence="1 2">
    <name type="scientific">Sphingomonas sediminicola</name>
    <dbReference type="NCBI Taxonomy" id="386874"/>
    <lineage>
        <taxon>Bacteria</taxon>
        <taxon>Pseudomonadati</taxon>
        <taxon>Pseudomonadota</taxon>
        <taxon>Alphaproteobacteria</taxon>
        <taxon>Sphingomonadales</taxon>
        <taxon>Sphingomonadaceae</taxon>
        <taxon>Sphingomonas</taxon>
    </lineage>
</organism>
<evidence type="ECO:0000313" key="1">
    <source>
        <dbReference type="EMBL" id="QNP46200.1"/>
    </source>
</evidence>
<evidence type="ECO:0000313" key="2">
    <source>
        <dbReference type="Proteomes" id="UP000516105"/>
    </source>
</evidence>
<reference evidence="1 2" key="1">
    <citation type="submission" date="2020-08" db="EMBL/GenBank/DDBJ databases">
        <title>Genome sequence of Sphingomonas sediminicola KACC 15039T.</title>
        <authorList>
            <person name="Hyun D.-W."/>
            <person name="Bae J.-W."/>
        </authorList>
    </citation>
    <scope>NUCLEOTIDE SEQUENCE [LARGE SCALE GENOMIC DNA]</scope>
    <source>
        <strain evidence="1 2">KACC 15039</strain>
    </source>
</reference>
<dbReference type="RefSeq" id="WP_187709153.1">
    <property type="nucleotide sequence ID" value="NZ_CP060782.1"/>
</dbReference>